<dbReference type="InterPro" id="IPR010697">
    <property type="entry name" value="YspA"/>
</dbReference>
<comment type="caution">
    <text evidence="2">The sequence shown here is derived from an EMBL/GenBank/DDBJ whole genome shotgun (WGS) entry which is preliminary data.</text>
</comment>
<proteinExistence type="inferred from homology"/>
<organism evidence="2 3">
    <name type="scientific">Atopococcus tabaci</name>
    <dbReference type="NCBI Taxonomy" id="269774"/>
    <lineage>
        <taxon>Bacteria</taxon>
        <taxon>Bacillati</taxon>
        <taxon>Bacillota</taxon>
        <taxon>Bacilli</taxon>
        <taxon>Lactobacillales</taxon>
        <taxon>Carnobacteriaceae</taxon>
        <taxon>Atopococcus</taxon>
    </lineage>
</organism>
<dbReference type="Gene3D" id="3.40.50.450">
    <property type="match status" value="1"/>
</dbReference>
<dbReference type="NCBIfam" id="NF010181">
    <property type="entry name" value="PRK13660.1"/>
    <property type="match status" value="1"/>
</dbReference>
<dbReference type="PANTHER" id="PTHR38440:SF1">
    <property type="entry name" value="UPF0398 PROTEIN SPR0331"/>
    <property type="match status" value="1"/>
</dbReference>
<evidence type="ECO:0000256" key="1">
    <source>
        <dbReference type="HAMAP-Rule" id="MF_01575"/>
    </source>
</evidence>
<accession>A0AA43UBP4</accession>
<gene>
    <name evidence="2" type="ORF">Q4F26_00745</name>
</gene>
<dbReference type="SUPFAM" id="SSF102405">
    <property type="entry name" value="MCP/YpsA-like"/>
    <property type="match status" value="1"/>
</dbReference>
<evidence type="ECO:0000313" key="3">
    <source>
        <dbReference type="Proteomes" id="UP001171751"/>
    </source>
</evidence>
<dbReference type="AlphaFoldDB" id="A0AA43UBP4"/>
<reference evidence="2" key="1">
    <citation type="submission" date="2023-07" db="EMBL/GenBank/DDBJ databases">
        <title>Between Cages and Wild: Unraveling the Impact of Captivity on Animal Microbiomes and Antimicrobial Resistance.</title>
        <authorList>
            <person name="Schmartz G.P."/>
            <person name="Rehner J."/>
            <person name="Schuff M.J."/>
            <person name="Becker S.L."/>
            <person name="Kravczyk M."/>
            <person name="Gurevich A."/>
            <person name="Francke R."/>
            <person name="Mueller R."/>
            <person name="Keller V."/>
            <person name="Keller A."/>
        </authorList>
    </citation>
    <scope>NUCLEOTIDE SEQUENCE</scope>
    <source>
        <strain evidence="2">S39M_St_73</strain>
    </source>
</reference>
<comment type="similarity">
    <text evidence="1">Belongs to the UPF0398 family.</text>
</comment>
<evidence type="ECO:0000313" key="2">
    <source>
        <dbReference type="EMBL" id="MDO5456847.1"/>
    </source>
</evidence>
<dbReference type="HAMAP" id="MF_01575">
    <property type="entry name" value="UPF0398"/>
    <property type="match status" value="1"/>
</dbReference>
<dbReference type="EMBL" id="JAUNQW010000002">
    <property type="protein sequence ID" value="MDO5456847.1"/>
    <property type="molecule type" value="Genomic_DNA"/>
</dbReference>
<keyword evidence="3" id="KW-1185">Reference proteome</keyword>
<sequence length="190" mass="22369">MIELLRNLYISGYRSYELGVFSDDDPHVTFIKLAIKERLIQDLDRGLEWVLIGGQLGTELWAGQVVLELKEEYPMLQLGVIFPYQDFGRQWNEKNQSLLLSITQAADFVTHTSKEKYQNPGQLQAHQVFMIEHTQKTLLLYDKEYPGKSQYDLDLILKRQETKDYELELITMFDLQDTVEQESLRNQIDY</sequence>
<dbReference type="PIRSF" id="PIRSF021290">
    <property type="entry name" value="DUF1273"/>
    <property type="match status" value="1"/>
</dbReference>
<dbReference type="PANTHER" id="PTHR38440">
    <property type="entry name" value="UPF0398 PROTEIN YPSA"/>
    <property type="match status" value="1"/>
</dbReference>
<name>A0AA43UBP4_9LACT</name>
<protein>
    <recommendedName>
        <fullName evidence="1">UPF0398 protein Q4F26_00745</fullName>
    </recommendedName>
</protein>
<dbReference type="Proteomes" id="UP001171751">
    <property type="component" value="Unassembled WGS sequence"/>
</dbReference>
<dbReference type="Pfam" id="PF06908">
    <property type="entry name" value="YpsA"/>
    <property type="match status" value="1"/>
</dbReference>